<dbReference type="Proteomes" id="UP000279029">
    <property type="component" value="Chromosome"/>
</dbReference>
<dbReference type="EMBL" id="LR130778">
    <property type="protein sequence ID" value="VDN47309.1"/>
    <property type="molecule type" value="Genomic_DNA"/>
</dbReference>
<feature type="signal peptide" evidence="2">
    <location>
        <begin position="1"/>
        <end position="31"/>
    </location>
</feature>
<keyword evidence="1" id="KW-0812">Transmembrane</keyword>
<keyword evidence="4" id="KW-1185">Reference proteome</keyword>
<dbReference type="OrthoDB" id="2656680at2"/>
<name>A0A3P7S3T9_9FIRM</name>
<feature type="transmembrane region" description="Helical" evidence="1">
    <location>
        <begin position="91"/>
        <end position="112"/>
    </location>
</feature>
<organism evidence="3 4">
    <name type="scientific">Petrocella atlantisensis</name>
    <dbReference type="NCBI Taxonomy" id="2173034"/>
    <lineage>
        <taxon>Bacteria</taxon>
        <taxon>Bacillati</taxon>
        <taxon>Bacillota</taxon>
        <taxon>Clostridia</taxon>
        <taxon>Lachnospirales</taxon>
        <taxon>Vallitaleaceae</taxon>
        <taxon>Petrocella</taxon>
    </lineage>
</organism>
<gene>
    <name evidence="3" type="ORF">PATL70BA_1425</name>
</gene>
<keyword evidence="1" id="KW-1133">Transmembrane helix</keyword>
<dbReference type="NCBIfam" id="NF045849">
    <property type="entry name" value="ICE_MMCAP2_0565"/>
    <property type="match status" value="1"/>
</dbReference>
<dbReference type="AlphaFoldDB" id="A0A3P7S3T9"/>
<evidence type="ECO:0000256" key="2">
    <source>
        <dbReference type="SAM" id="SignalP"/>
    </source>
</evidence>
<dbReference type="RefSeq" id="WP_125136642.1">
    <property type="nucleotide sequence ID" value="NZ_LR130778.1"/>
</dbReference>
<keyword evidence="1" id="KW-0472">Membrane</keyword>
<reference evidence="3 4" key="1">
    <citation type="submission" date="2018-09" db="EMBL/GenBank/DDBJ databases">
        <authorList>
            <person name="Postec A."/>
        </authorList>
    </citation>
    <scope>NUCLEOTIDE SEQUENCE [LARGE SCALE GENOMIC DNA]</scope>
    <source>
        <strain evidence="3">70B-A</strain>
    </source>
</reference>
<protein>
    <submittedName>
        <fullName evidence="3">Uncharacterized protein</fullName>
    </submittedName>
</protein>
<dbReference type="KEGG" id="cbar:PATL70BA_1425"/>
<keyword evidence="2" id="KW-0732">Signal</keyword>
<sequence>MKNYLKKLGQWMKKTSLVFYILLLTSTTAYAGEVGDSKLATGTEELINDLTIWLMILAPIVGIVLIIYFFIRRSAADEMDQKKWNNRVTTAIISVIGAVLTAATLNLIIGYYS</sequence>
<evidence type="ECO:0000256" key="1">
    <source>
        <dbReference type="SAM" id="Phobius"/>
    </source>
</evidence>
<evidence type="ECO:0000313" key="4">
    <source>
        <dbReference type="Proteomes" id="UP000279029"/>
    </source>
</evidence>
<evidence type="ECO:0000313" key="3">
    <source>
        <dbReference type="EMBL" id="VDN47309.1"/>
    </source>
</evidence>
<accession>A0A3P7S3T9</accession>
<proteinExistence type="predicted"/>
<feature type="transmembrane region" description="Helical" evidence="1">
    <location>
        <begin position="50"/>
        <end position="71"/>
    </location>
</feature>
<feature type="chain" id="PRO_5038829748" evidence="2">
    <location>
        <begin position="32"/>
        <end position="113"/>
    </location>
</feature>